<feature type="domain" description="CRAL-TRIO" evidence="11">
    <location>
        <begin position="323"/>
        <end position="505"/>
    </location>
</feature>
<feature type="compositionally biased region" description="Basic and acidic residues" evidence="10">
    <location>
        <begin position="212"/>
        <end position="243"/>
    </location>
</feature>
<organism evidence="13">
    <name type="scientific">Fagus sylvatica</name>
    <name type="common">Beechnut</name>
    <dbReference type="NCBI Taxonomy" id="28930"/>
    <lineage>
        <taxon>Eukaryota</taxon>
        <taxon>Viridiplantae</taxon>
        <taxon>Streptophyta</taxon>
        <taxon>Embryophyta</taxon>
        <taxon>Tracheophyta</taxon>
        <taxon>Spermatophyta</taxon>
        <taxon>Magnoliopsida</taxon>
        <taxon>eudicotyledons</taxon>
        <taxon>Gunneridae</taxon>
        <taxon>Pentapetalae</taxon>
        <taxon>rosids</taxon>
        <taxon>fabids</taxon>
        <taxon>Fagales</taxon>
        <taxon>Fagaceae</taxon>
        <taxon>Fagus</taxon>
    </lineage>
</organism>
<evidence type="ECO:0000313" key="13">
    <source>
        <dbReference type="EMBL" id="SPD18885.1"/>
    </source>
</evidence>
<keyword evidence="4" id="KW-0813">Transport</keyword>
<evidence type="ECO:0008006" key="14">
    <source>
        <dbReference type="Google" id="ProtNLM"/>
    </source>
</evidence>
<dbReference type="Pfam" id="PF03765">
    <property type="entry name" value="CRAL_TRIO_N"/>
    <property type="match status" value="1"/>
</dbReference>
<dbReference type="InterPro" id="IPR044834">
    <property type="entry name" value="PATL"/>
</dbReference>
<keyword evidence="8" id="KW-0472">Membrane</keyword>
<evidence type="ECO:0000256" key="2">
    <source>
        <dbReference type="ARBA" id="ARBA00004496"/>
    </source>
</evidence>
<feature type="region of interest" description="Disordered" evidence="10">
    <location>
        <begin position="57"/>
        <end position="92"/>
    </location>
</feature>
<evidence type="ECO:0000256" key="5">
    <source>
        <dbReference type="ARBA" id="ARBA00022490"/>
    </source>
</evidence>
<dbReference type="EMBL" id="OIVN01004713">
    <property type="protein sequence ID" value="SPD18885.1"/>
    <property type="molecule type" value="Genomic_DNA"/>
</dbReference>
<dbReference type="GO" id="GO:0008289">
    <property type="term" value="F:lipid binding"/>
    <property type="evidence" value="ECO:0007669"/>
    <property type="project" value="UniProtKB-KW"/>
</dbReference>
<comment type="subcellular location">
    <subcellularLocation>
        <location evidence="2">Cytoplasm</location>
    </subcellularLocation>
    <subcellularLocation>
        <location evidence="1">Membrane</location>
    </subcellularLocation>
</comment>
<sequence>MAKVTEIDGIQEQKLSKDVENNEVTVANVTGVEENGDPKKEDVHKKDVVVTENTKNVAEEVEEKVKEKENEPERGNVSPLPPTVEKNSPISKEGNFLSHLKVQEKKALAKLKAKIDEVIRRNKARTETTKKVDERVEEKKDEAEKRDVSSPYPTVEKNSSFREESNFFSDLKEFEKNALSQLRMKVEEAIHGNTLFKGKKEKIELQANANDDNGKLMVKEEKAENNDAKESKESKQEPEENKKLTEEAAIENTHVAIEEEKVIVDKDIALWGVPLLPSKGDIATDVILLKFLRAREFKVNEAYEMLRNTLQWRKENNIDSILNEKFDAEFDSIAFMNGVDREGHPICYNNFGLLGDHEMYNKILGSEAKRERFLRWRIQLMEKEIQKLDFKPGGVSTLLQINNLKDSPGPSKKDFRLATRLVVGILQDNYPEFVAKNIEFEAALRPELDALFRSKPIALLSPFLSPRTKSKIIFARPAKVTETLFKYISAEEIFVHSGGLKQENDSEFSTEDAVMEVTVKAGTTENIEIPVLESGTTLIWDLIILGWEVNYKEEFVPSHEESYSLIIQRGRKMVGQEGSIRNSFKNKEPGKVVLIVENLSFKKIRVLYRYKTKNSSYSI</sequence>
<comment type="similarity">
    <text evidence="3">Belongs to the patellin family.</text>
</comment>
<dbReference type="InterPro" id="IPR036273">
    <property type="entry name" value="CRAL/TRIO_N_dom_sf"/>
</dbReference>
<feature type="region of interest" description="Disordered" evidence="10">
    <location>
        <begin position="120"/>
        <end position="162"/>
    </location>
</feature>
<evidence type="ECO:0000256" key="10">
    <source>
        <dbReference type="SAM" id="MobiDB-lite"/>
    </source>
</evidence>
<dbReference type="GO" id="GO:0016020">
    <property type="term" value="C:membrane"/>
    <property type="evidence" value="ECO:0007669"/>
    <property type="project" value="UniProtKB-SubCell"/>
</dbReference>
<evidence type="ECO:0000256" key="1">
    <source>
        <dbReference type="ARBA" id="ARBA00004370"/>
    </source>
</evidence>
<dbReference type="Pfam" id="PF00650">
    <property type="entry name" value="CRAL_TRIO"/>
    <property type="match status" value="1"/>
</dbReference>
<dbReference type="SUPFAM" id="SSF46938">
    <property type="entry name" value="CRAL/TRIO N-terminal domain"/>
    <property type="match status" value="1"/>
</dbReference>
<dbReference type="Pfam" id="PF25099">
    <property type="entry name" value="GOLD_PATL1_C"/>
    <property type="match status" value="1"/>
</dbReference>
<dbReference type="AlphaFoldDB" id="A0A2N9I3G9"/>
<protein>
    <recommendedName>
        <fullName evidence="14">CRAL-TRIO domain-containing protein</fullName>
    </recommendedName>
</protein>
<accession>A0A2N9I3G9</accession>
<dbReference type="GO" id="GO:0051301">
    <property type="term" value="P:cell division"/>
    <property type="evidence" value="ECO:0007669"/>
    <property type="project" value="UniProtKB-KW"/>
</dbReference>
<dbReference type="SMART" id="SM01100">
    <property type="entry name" value="CRAL_TRIO_N"/>
    <property type="match status" value="1"/>
</dbReference>
<dbReference type="CDD" id="cd00170">
    <property type="entry name" value="SEC14"/>
    <property type="match status" value="1"/>
</dbReference>
<keyword evidence="7" id="KW-0446">Lipid-binding</keyword>
<feature type="compositionally biased region" description="Basic and acidic residues" evidence="10">
    <location>
        <begin position="63"/>
        <end position="74"/>
    </location>
</feature>
<evidence type="ECO:0000256" key="6">
    <source>
        <dbReference type="ARBA" id="ARBA00022618"/>
    </source>
</evidence>
<evidence type="ECO:0000256" key="3">
    <source>
        <dbReference type="ARBA" id="ARBA00007155"/>
    </source>
</evidence>
<keyword evidence="6" id="KW-0132">Cell division</keyword>
<dbReference type="InterPro" id="IPR036865">
    <property type="entry name" value="CRAL-TRIO_dom_sf"/>
</dbReference>
<evidence type="ECO:0000256" key="4">
    <source>
        <dbReference type="ARBA" id="ARBA00022448"/>
    </source>
</evidence>
<dbReference type="PANTHER" id="PTHR45932:SF19">
    <property type="entry name" value="PATELLIN-4-LIKE"/>
    <property type="match status" value="1"/>
</dbReference>
<dbReference type="PANTHER" id="PTHR45932">
    <property type="entry name" value="PATELLIN-1"/>
    <property type="match status" value="1"/>
</dbReference>
<dbReference type="GO" id="GO:0005737">
    <property type="term" value="C:cytoplasm"/>
    <property type="evidence" value="ECO:0007669"/>
    <property type="project" value="UniProtKB-SubCell"/>
</dbReference>
<dbReference type="PROSITE" id="PS50866">
    <property type="entry name" value="GOLD"/>
    <property type="match status" value="1"/>
</dbReference>
<reference evidence="13" key="1">
    <citation type="submission" date="2018-02" db="EMBL/GenBank/DDBJ databases">
        <authorList>
            <person name="Cohen D.B."/>
            <person name="Kent A.D."/>
        </authorList>
    </citation>
    <scope>NUCLEOTIDE SEQUENCE</scope>
</reference>
<evidence type="ECO:0000256" key="7">
    <source>
        <dbReference type="ARBA" id="ARBA00023121"/>
    </source>
</evidence>
<proteinExistence type="inferred from homology"/>
<dbReference type="PROSITE" id="PS50191">
    <property type="entry name" value="CRAL_TRIO"/>
    <property type="match status" value="1"/>
</dbReference>
<evidence type="ECO:0000256" key="9">
    <source>
        <dbReference type="ARBA" id="ARBA00023306"/>
    </source>
</evidence>
<feature type="compositionally biased region" description="Basic and acidic residues" evidence="10">
    <location>
        <begin position="120"/>
        <end position="148"/>
    </location>
</feature>
<name>A0A2N9I3G9_FAGSY</name>
<dbReference type="InterPro" id="IPR056794">
    <property type="entry name" value="PATL1-6_C_GOLD"/>
</dbReference>
<dbReference type="InterPro" id="IPR011074">
    <property type="entry name" value="CRAL/TRIO_N_dom"/>
</dbReference>
<evidence type="ECO:0000259" key="12">
    <source>
        <dbReference type="PROSITE" id="PS50866"/>
    </source>
</evidence>
<dbReference type="Gene3D" id="3.40.525.10">
    <property type="entry name" value="CRAL-TRIO lipid binding domain"/>
    <property type="match status" value="1"/>
</dbReference>
<evidence type="ECO:0000256" key="8">
    <source>
        <dbReference type="ARBA" id="ARBA00023136"/>
    </source>
</evidence>
<evidence type="ECO:0000259" key="11">
    <source>
        <dbReference type="PROSITE" id="PS50191"/>
    </source>
</evidence>
<dbReference type="InterPro" id="IPR009038">
    <property type="entry name" value="GOLD_dom"/>
</dbReference>
<dbReference type="InterPro" id="IPR001251">
    <property type="entry name" value="CRAL-TRIO_dom"/>
</dbReference>
<gene>
    <name evidence="13" type="ORF">FSB_LOCUS46767</name>
</gene>
<feature type="region of interest" description="Disordered" evidence="10">
    <location>
        <begin position="207"/>
        <end position="243"/>
    </location>
</feature>
<feature type="domain" description="GOLD" evidence="12">
    <location>
        <begin position="511"/>
        <end position="612"/>
    </location>
</feature>
<keyword evidence="5" id="KW-0963">Cytoplasm</keyword>
<dbReference type="SUPFAM" id="SSF52087">
    <property type="entry name" value="CRAL/TRIO domain"/>
    <property type="match status" value="1"/>
</dbReference>
<keyword evidence="9" id="KW-0131">Cell cycle</keyword>
<dbReference type="SMART" id="SM00516">
    <property type="entry name" value="SEC14"/>
    <property type="match status" value="1"/>
</dbReference>